<evidence type="ECO:0000313" key="3">
    <source>
        <dbReference type="EMBL" id="SDX15815.1"/>
    </source>
</evidence>
<dbReference type="Pfam" id="PF07331">
    <property type="entry name" value="TctB"/>
    <property type="match status" value="1"/>
</dbReference>
<name>A0A1H2ZEQ1_9PSEU</name>
<feature type="transmembrane region" description="Helical" evidence="1">
    <location>
        <begin position="148"/>
        <end position="166"/>
    </location>
</feature>
<feature type="transmembrane region" description="Helical" evidence="1">
    <location>
        <begin position="60"/>
        <end position="77"/>
    </location>
</feature>
<evidence type="ECO:0000313" key="4">
    <source>
        <dbReference type="Proteomes" id="UP000199529"/>
    </source>
</evidence>
<organism evidence="3 4">
    <name type="scientific">Saccharopolyspora shandongensis</name>
    <dbReference type="NCBI Taxonomy" id="418495"/>
    <lineage>
        <taxon>Bacteria</taxon>
        <taxon>Bacillati</taxon>
        <taxon>Actinomycetota</taxon>
        <taxon>Actinomycetes</taxon>
        <taxon>Pseudonocardiales</taxon>
        <taxon>Pseudonocardiaceae</taxon>
        <taxon>Saccharopolyspora</taxon>
    </lineage>
</organism>
<keyword evidence="1" id="KW-0812">Transmembrane</keyword>
<dbReference type="RefSeq" id="WP_093264435.1">
    <property type="nucleotide sequence ID" value="NZ_FNOK01000008.1"/>
</dbReference>
<dbReference type="EMBL" id="FNOK01000008">
    <property type="protein sequence ID" value="SDX15815.1"/>
    <property type="molecule type" value="Genomic_DNA"/>
</dbReference>
<keyword evidence="4" id="KW-1185">Reference proteome</keyword>
<protein>
    <submittedName>
        <fullName evidence="3">Putative tricarboxylic transport membrane protein</fullName>
    </submittedName>
</protein>
<proteinExistence type="predicted"/>
<dbReference type="OrthoDB" id="5119225at2"/>
<accession>A0A1H2ZEQ1</accession>
<dbReference type="Proteomes" id="UP000199529">
    <property type="component" value="Unassembled WGS sequence"/>
</dbReference>
<reference evidence="4" key="1">
    <citation type="submission" date="2016-10" db="EMBL/GenBank/DDBJ databases">
        <authorList>
            <person name="Varghese N."/>
            <person name="Submissions S."/>
        </authorList>
    </citation>
    <scope>NUCLEOTIDE SEQUENCE [LARGE SCALE GENOMIC DNA]</scope>
    <source>
        <strain evidence="4">CGMCC 4.3530</strain>
    </source>
</reference>
<dbReference type="AlphaFoldDB" id="A0A1H2ZEQ1"/>
<feature type="transmembrane region" description="Helical" evidence="1">
    <location>
        <begin position="26"/>
        <end position="48"/>
    </location>
</feature>
<feature type="domain" description="DUF1468" evidence="2">
    <location>
        <begin position="28"/>
        <end position="171"/>
    </location>
</feature>
<sequence>MSSTVDKKESPAEPVREGWWRSHSELGICVLLLAVGALVLVDAALIPTDFAQRGPVGPKAVPIVVGSLLVLVSLLLARDVLRGGRGEAEAGEDVDLDAPTDWRTLLLLSGFFLLNAALINIIGFPASAAIMFWGAAYALGSRNLVRDPLIAAAISVLTWLAFNELLGVPLPGGPLMGVL</sequence>
<dbReference type="InterPro" id="IPR009936">
    <property type="entry name" value="DUF1468"/>
</dbReference>
<keyword evidence="1" id="KW-0472">Membrane</keyword>
<evidence type="ECO:0000256" key="1">
    <source>
        <dbReference type="SAM" id="Phobius"/>
    </source>
</evidence>
<dbReference type="STRING" id="418495.SAMN05216215_100821"/>
<gene>
    <name evidence="3" type="ORF">SAMN05216215_100821</name>
</gene>
<keyword evidence="1" id="KW-1133">Transmembrane helix</keyword>
<feature type="transmembrane region" description="Helical" evidence="1">
    <location>
        <begin position="112"/>
        <end position="136"/>
    </location>
</feature>
<evidence type="ECO:0000259" key="2">
    <source>
        <dbReference type="Pfam" id="PF07331"/>
    </source>
</evidence>